<organism evidence="1 2">
    <name type="scientific">Streblomastix strix</name>
    <dbReference type="NCBI Taxonomy" id="222440"/>
    <lineage>
        <taxon>Eukaryota</taxon>
        <taxon>Metamonada</taxon>
        <taxon>Preaxostyla</taxon>
        <taxon>Oxymonadida</taxon>
        <taxon>Streblomastigidae</taxon>
        <taxon>Streblomastix</taxon>
    </lineage>
</organism>
<protein>
    <submittedName>
        <fullName evidence="1">Uncharacterized protein</fullName>
    </submittedName>
</protein>
<evidence type="ECO:0000313" key="2">
    <source>
        <dbReference type="Proteomes" id="UP000324800"/>
    </source>
</evidence>
<accession>A0A5J4WQ89</accession>
<gene>
    <name evidence="1" type="ORF">EZS28_007323</name>
</gene>
<dbReference type="EMBL" id="SNRW01001247">
    <property type="protein sequence ID" value="KAA6397151.1"/>
    <property type="molecule type" value="Genomic_DNA"/>
</dbReference>
<evidence type="ECO:0000313" key="1">
    <source>
        <dbReference type="EMBL" id="KAA6397151.1"/>
    </source>
</evidence>
<dbReference type="AlphaFoldDB" id="A0A5J4WQ89"/>
<sequence length="146" mass="15367">MFDQNWYNIVPDQVSPTSDATPLQVSDVNPAKDIATAEEGNNAQNLLGFTIAKVGQEYQVDRGLHTSGDGNSLTFNGSVIAGTGATTNQVGGTDGANGATNGSVNYSACNSIYWSANFAGLEVGFYNDGAKHLCRQRSWQLASQSP</sequence>
<proteinExistence type="predicted"/>
<comment type="caution">
    <text evidence="1">The sequence shown here is derived from an EMBL/GenBank/DDBJ whole genome shotgun (WGS) entry which is preliminary data.</text>
</comment>
<reference evidence="1 2" key="1">
    <citation type="submission" date="2019-03" db="EMBL/GenBank/DDBJ databases">
        <title>Single cell metagenomics reveals metabolic interactions within the superorganism composed of flagellate Streblomastix strix and complex community of Bacteroidetes bacteria on its surface.</title>
        <authorList>
            <person name="Treitli S.C."/>
            <person name="Kolisko M."/>
            <person name="Husnik F."/>
            <person name="Keeling P."/>
            <person name="Hampl V."/>
        </authorList>
    </citation>
    <scope>NUCLEOTIDE SEQUENCE [LARGE SCALE GENOMIC DNA]</scope>
    <source>
        <strain evidence="1">ST1C</strain>
    </source>
</reference>
<dbReference type="Proteomes" id="UP000324800">
    <property type="component" value="Unassembled WGS sequence"/>
</dbReference>
<name>A0A5J4WQ89_9EUKA</name>